<dbReference type="Pfam" id="PF04892">
    <property type="entry name" value="VanZ"/>
    <property type="match status" value="1"/>
</dbReference>
<evidence type="ECO:0000256" key="1">
    <source>
        <dbReference type="SAM" id="Phobius"/>
    </source>
</evidence>
<dbReference type="PANTHER" id="PTHR36834:SF1">
    <property type="entry name" value="INTEGRAL MEMBRANE PROTEIN"/>
    <property type="match status" value="1"/>
</dbReference>
<comment type="caution">
    <text evidence="3">The sequence shown here is derived from an EMBL/GenBank/DDBJ whole genome shotgun (WGS) entry which is preliminary data.</text>
</comment>
<feature type="domain" description="VanZ-like" evidence="2">
    <location>
        <begin position="37"/>
        <end position="161"/>
    </location>
</feature>
<dbReference type="EMBL" id="JAAIWM010000002">
    <property type="protein sequence ID" value="NEY71447.1"/>
    <property type="molecule type" value="Genomic_DNA"/>
</dbReference>
<keyword evidence="1" id="KW-1133">Transmembrane helix</keyword>
<dbReference type="AlphaFoldDB" id="A0A6M0Q4Y7"/>
<reference evidence="3 4" key="1">
    <citation type="submission" date="2020-02" db="EMBL/GenBank/DDBJ databases">
        <title>Bacillus aquiflavi sp. nov., isolated from yellow water of strong flavor Chinese baijiu in Yibin region of China.</title>
        <authorList>
            <person name="Xie J."/>
        </authorList>
    </citation>
    <scope>NUCLEOTIDE SEQUENCE [LARGE SCALE GENOMIC DNA]</scope>
    <source>
        <strain evidence="3 4">SA4</strain>
    </source>
</reference>
<evidence type="ECO:0000313" key="4">
    <source>
        <dbReference type="Proteomes" id="UP000481043"/>
    </source>
</evidence>
<feature type="transmembrane region" description="Helical" evidence="1">
    <location>
        <begin position="144"/>
        <end position="165"/>
    </location>
</feature>
<keyword evidence="4" id="KW-1185">Reference proteome</keyword>
<evidence type="ECO:0000259" key="2">
    <source>
        <dbReference type="Pfam" id="PF04892"/>
    </source>
</evidence>
<feature type="transmembrane region" description="Helical" evidence="1">
    <location>
        <begin position="34"/>
        <end position="57"/>
    </location>
</feature>
<evidence type="ECO:0000313" key="3">
    <source>
        <dbReference type="EMBL" id="NEY71447.1"/>
    </source>
</evidence>
<gene>
    <name evidence="3" type="ORF">G4D63_06780</name>
</gene>
<sequence>MDYLIDFLILGLIYYLYFYRKWRKRSIKELIINTIMYVYIVMVLFVTLMPFTISILLGSTNSLFTANFIPFRDFQEGYNGAIKEIILNIIMMMPFGFLYPIIKKRGVLHTLILTLLFSIIIECSQLLGSLWGGAPSRSFDVTDLFTNTIGGFIGYLMFICLRPIVNKIVRSS</sequence>
<proteinExistence type="predicted"/>
<name>A0A6M0Q4Y7_9BACI</name>
<dbReference type="InterPro" id="IPR006976">
    <property type="entry name" value="VanZ-like"/>
</dbReference>
<accession>A0A6M0Q4Y7</accession>
<dbReference type="InterPro" id="IPR053150">
    <property type="entry name" value="Teicoplanin_resist-assoc"/>
</dbReference>
<feature type="transmembrane region" description="Helical" evidence="1">
    <location>
        <begin position="6"/>
        <end position="22"/>
    </location>
</feature>
<keyword evidence="1" id="KW-0812">Transmembrane</keyword>
<dbReference type="Proteomes" id="UP000481043">
    <property type="component" value="Unassembled WGS sequence"/>
</dbReference>
<organism evidence="3 4">
    <name type="scientific">Bacillus mesophilus</name>
    <dbReference type="NCBI Taxonomy" id="1808955"/>
    <lineage>
        <taxon>Bacteria</taxon>
        <taxon>Bacillati</taxon>
        <taxon>Bacillota</taxon>
        <taxon>Bacilli</taxon>
        <taxon>Bacillales</taxon>
        <taxon>Bacillaceae</taxon>
        <taxon>Bacillus</taxon>
    </lineage>
</organism>
<keyword evidence="1" id="KW-0472">Membrane</keyword>
<protein>
    <submittedName>
        <fullName evidence="3">VanZ family protein</fullName>
    </submittedName>
</protein>
<feature type="transmembrane region" description="Helical" evidence="1">
    <location>
        <begin position="111"/>
        <end position="132"/>
    </location>
</feature>
<feature type="transmembrane region" description="Helical" evidence="1">
    <location>
        <begin position="77"/>
        <end position="99"/>
    </location>
</feature>
<dbReference type="PANTHER" id="PTHR36834">
    <property type="entry name" value="MEMBRANE PROTEIN-RELATED"/>
    <property type="match status" value="1"/>
</dbReference>